<evidence type="ECO:0000256" key="1">
    <source>
        <dbReference type="SAM" id="MobiDB-lite"/>
    </source>
</evidence>
<sequence>MNMETDQYTTHIVIRPLPRRLQQQLTLDDYVQVQSLVEYTLDQQQKTTSDNTLAQQRLLHALHLIRMLKLEYRRQRACQVDRIFRHHQQQCHTIDRVCMISAWEQRRAQHAFNTFVEQHRQSLSDATPQAIAHESKRVQLSNQQHAVSSGEVDAHITTPPQVERSEQAQPLPVTDQAADDEYDDYQSEQLGDFLRTIFDRQNEHAQQEQAEELYEPIYRQATPHQADDDRKTLEDILPLLHDVPRESANGIGNVATEDANASTAEAKKGEEAERKRRLHEQQESDRQRRLLEQQEAERQHRFQEQQEAQRQRQLQEEAERQSRLQEKQEAERLRQIKEEQEAKHQRRMQQQQEEERQSRLQAERLRQIKEEQEAERQRQFQEQQEAERQRQMQRQQEAERQRLIQEQQEAEHRRQVEEQHEADRQRRLHEKKEAERHRRFQEQQDAELQRQLQQEKAAAMGEDSDDDGPYLPDHVLSLEDMLKNLAEDPSPIPKSAHPNHAKPSSAHKKEDTCPTPPVVPPPKSAQDQPNDQRVVELNKIEQQLDRLERETHQLALQTPLEFQVNDQGHLFLDGNTHNNRLFLKYEDDITRLMLQLDNILSDGNPVIRTRRRTIVQKAEHLLDQLDRHRQQEWEKETRRQAALKESMGGAMNHQKLAKTPLGKKHRQKKRKQRVPITA</sequence>
<feature type="region of interest" description="Disordered" evidence="1">
    <location>
        <begin position="486"/>
        <end position="532"/>
    </location>
</feature>
<feature type="region of interest" description="Disordered" evidence="1">
    <location>
        <begin position="635"/>
        <end position="678"/>
    </location>
</feature>
<protein>
    <submittedName>
        <fullName evidence="2">Uncharacterized protein</fullName>
    </submittedName>
</protein>
<dbReference type="Proteomes" id="UP000242146">
    <property type="component" value="Unassembled WGS sequence"/>
</dbReference>
<dbReference type="Gene3D" id="1.20.58.120">
    <property type="entry name" value="BAG domain"/>
    <property type="match status" value="1"/>
</dbReference>
<proteinExistence type="predicted"/>
<name>A0A1X2GE63_9FUNG</name>
<dbReference type="SUPFAM" id="SSF63491">
    <property type="entry name" value="BAG domain"/>
    <property type="match status" value="1"/>
</dbReference>
<dbReference type="OrthoDB" id="333905at2759"/>
<dbReference type="STRING" id="101127.A0A1X2GE63"/>
<accession>A0A1X2GE63</accession>
<reference evidence="2 3" key="1">
    <citation type="submission" date="2016-07" db="EMBL/GenBank/DDBJ databases">
        <title>Pervasive Adenine N6-methylation of Active Genes in Fungi.</title>
        <authorList>
            <consortium name="DOE Joint Genome Institute"/>
            <person name="Mondo S.J."/>
            <person name="Dannebaum R.O."/>
            <person name="Kuo R.C."/>
            <person name="Labutti K."/>
            <person name="Haridas S."/>
            <person name="Kuo A."/>
            <person name="Salamov A."/>
            <person name="Ahrendt S.R."/>
            <person name="Lipzen A."/>
            <person name="Sullivan W."/>
            <person name="Andreopoulos W.B."/>
            <person name="Clum A."/>
            <person name="Lindquist E."/>
            <person name="Daum C."/>
            <person name="Ramamoorthy G.K."/>
            <person name="Gryganskyi A."/>
            <person name="Culley D."/>
            <person name="Magnuson J.K."/>
            <person name="James T.Y."/>
            <person name="O'Malley M.A."/>
            <person name="Stajich J.E."/>
            <person name="Spatafora J.W."/>
            <person name="Visel A."/>
            <person name="Grigoriev I.V."/>
        </authorList>
    </citation>
    <scope>NUCLEOTIDE SEQUENCE [LARGE SCALE GENOMIC DNA]</scope>
    <source>
        <strain evidence="2 3">NRRL 3301</strain>
    </source>
</reference>
<evidence type="ECO:0000313" key="2">
    <source>
        <dbReference type="EMBL" id="ORX51683.1"/>
    </source>
</evidence>
<feature type="compositionally biased region" description="Pro residues" evidence="1">
    <location>
        <begin position="514"/>
        <end position="523"/>
    </location>
</feature>
<feature type="compositionally biased region" description="Basic residues" evidence="1">
    <location>
        <begin position="661"/>
        <end position="678"/>
    </location>
</feature>
<keyword evidence="3" id="KW-1185">Reference proteome</keyword>
<gene>
    <name evidence="2" type="ORF">DM01DRAFT_1375399</name>
</gene>
<comment type="caution">
    <text evidence="2">The sequence shown here is derived from an EMBL/GenBank/DDBJ whole genome shotgun (WGS) entry which is preliminary data.</text>
</comment>
<dbReference type="EMBL" id="MCGT01000020">
    <property type="protein sequence ID" value="ORX51683.1"/>
    <property type="molecule type" value="Genomic_DNA"/>
</dbReference>
<feature type="compositionally biased region" description="Basic and acidic residues" evidence="1">
    <location>
        <begin position="265"/>
        <end position="343"/>
    </location>
</feature>
<organism evidence="2 3">
    <name type="scientific">Hesseltinella vesiculosa</name>
    <dbReference type="NCBI Taxonomy" id="101127"/>
    <lineage>
        <taxon>Eukaryota</taxon>
        <taxon>Fungi</taxon>
        <taxon>Fungi incertae sedis</taxon>
        <taxon>Mucoromycota</taxon>
        <taxon>Mucoromycotina</taxon>
        <taxon>Mucoromycetes</taxon>
        <taxon>Mucorales</taxon>
        <taxon>Cunninghamellaceae</taxon>
        <taxon>Hesseltinella</taxon>
    </lineage>
</organism>
<evidence type="ECO:0000313" key="3">
    <source>
        <dbReference type="Proteomes" id="UP000242146"/>
    </source>
</evidence>
<dbReference type="InterPro" id="IPR036533">
    <property type="entry name" value="BAG_dom_sf"/>
</dbReference>
<feature type="region of interest" description="Disordered" evidence="1">
    <location>
        <begin position="244"/>
        <end position="473"/>
    </location>
</feature>
<dbReference type="AlphaFoldDB" id="A0A1X2GE63"/>
<feature type="compositionally biased region" description="Basic and acidic residues" evidence="1">
    <location>
        <begin position="353"/>
        <end position="442"/>
    </location>
</feature>
<dbReference type="GO" id="GO:0051087">
    <property type="term" value="F:protein-folding chaperone binding"/>
    <property type="evidence" value="ECO:0007669"/>
    <property type="project" value="InterPro"/>
</dbReference>